<reference evidence="1 2" key="2">
    <citation type="journal article" date="2017" name="Front. Plant Sci.">
        <title>Gene Classification and Mining of Molecular Markers Useful in Red Clover (Trifolium pratense) Breeding.</title>
        <authorList>
            <person name="Istvanek J."/>
            <person name="Dluhosova J."/>
            <person name="Dluhos P."/>
            <person name="Patkova L."/>
            <person name="Nedelnik J."/>
            <person name="Repkova J."/>
        </authorList>
    </citation>
    <scope>NUCLEOTIDE SEQUENCE [LARGE SCALE GENOMIC DNA]</scope>
    <source>
        <strain evidence="2">cv. Tatra</strain>
        <tissue evidence="1">Young leaves</tissue>
    </source>
</reference>
<dbReference type="Proteomes" id="UP000236291">
    <property type="component" value="Unassembled WGS sequence"/>
</dbReference>
<evidence type="ECO:0008006" key="3">
    <source>
        <dbReference type="Google" id="ProtNLM"/>
    </source>
</evidence>
<comment type="caution">
    <text evidence="1">The sequence shown here is derived from an EMBL/GenBank/DDBJ whole genome shotgun (WGS) entry which is preliminary data.</text>
</comment>
<evidence type="ECO:0000313" key="2">
    <source>
        <dbReference type="Proteomes" id="UP000236291"/>
    </source>
</evidence>
<gene>
    <name evidence="1" type="ORF">L195_g004521</name>
</gene>
<evidence type="ECO:0000313" key="1">
    <source>
        <dbReference type="EMBL" id="PNY08011.1"/>
    </source>
</evidence>
<accession>A0A2K3NY96</accession>
<name>A0A2K3NY96_TRIPR</name>
<organism evidence="1 2">
    <name type="scientific">Trifolium pratense</name>
    <name type="common">Red clover</name>
    <dbReference type="NCBI Taxonomy" id="57577"/>
    <lineage>
        <taxon>Eukaryota</taxon>
        <taxon>Viridiplantae</taxon>
        <taxon>Streptophyta</taxon>
        <taxon>Embryophyta</taxon>
        <taxon>Tracheophyta</taxon>
        <taxon>Spermatophyta</taxon>
        <taxon>Magnoliopsida</taxon>
        <taxon>eudicotyledons</taxon>
        <taxon>Gunneridae</taxon>
        <taxon>Pentapetalae</taxon>
        <taxon>rosids</taxon>
        <taxon>fabids</taxon>
        <taxon>Fabales</taxon>
        <taxon>Fabaceae</taxon>
        <taxon>Papilionoideae</taxon>
        <taxon>50 kb inversion clade</taxon>
        <taxon>NPAAA clade</taxon>
        <taxon>Hologalegina</taxon>
        <taxon>IRL clade</taxon>
        <taxon>Trifolieae</taxon>
        <taxon>Trifolium</taxon>
    </lineage>
</organism>
<dbReference type="EMBL" id="ASHM01002242">
    <property type="protein sequence ID" value="PNY08011.1"/>
    <property type="molecule type" value="Genomic_DNA"/>
</dbReference>
<dbReference type="AlphaFoldDB" id="A0A2K3NY96"/>
<reference evidence="1 2" key="1">
    <citation type="journal article" date="2014" name="Am. J. Bot.">
        <title>Genome assembly and annotation for red clover (Trifolium pratense; Fabaceae).</title>
        <authorList>
            <person name="Istvanek J."/>
            <person name="Jaros M."/>
            <person name="Krenek A."/>
            <person name="Repkova J."/>
        </authorList>
    </citation>
    <scope>NUCLEOTIDE SEQUENCE [LARGE SCALE GENOMIC DNA]</scope>
    <source>
        <strain evidence="2">cv. Tatra</strain>
        <tissue evidence="1">Young leaves</tissue>
    </source>
</reference>
<proteinExistence type="predicted"/>
<protein>
    <recommendedName>
        <fullName evidence="3">Retrotransposon gag domain-containing protein</fullName>
    </recommendedName>
</protein>
<sequence length="169" mass="19052">MWYPFLLPSLQPVGPLMLAVIHCPPLPYNLRLSPSNTDGCCSPLLVVDQPLTTTQTRKLPQNRLDPKISRSSGAATANLFGDQNHDISICYDLTKQGGLSVTKYYGILNELLFELDQYQNLKIECSKDTTTLNAFIERDKVFEFLSGPNIEFAPIYVQNFVEGKTSHYY</sequence>